<dbReference type="InterPro" id="IPR025322">
    <property type="entry name" value="PADRE_dom"/>
</dbReference>
<name>A0A7J0DG89_9ERIC</name>
<dbReference type="Pfam" id="PF14009">
    <property type="entry name" value="PADRE"/>
    <property type="match status" value="1"/>
</dbReference>
<dbReference type="EMBL" id="BJWL01000190">
    <property type="protein sequence ID" value="GFS33486.1"/>
    <property type="molecule type" value="Genomic_DNA"/>
</dbReference>
<organism evidence="2 3">
    <name type="scientific">Actinidia rufa</name>
    <dbReference type="NCBI Taxonomy" id="165716"/>
    <lineage>
        <taxon>Eukaryota</taxon>
        <taxon>Viridiplantae</taxon>
        <taxon>Streptophyta</taxon>
        <taxon>Embryophyta</taxon>
        <taxon>Tracheophyta</taxon>
        <taxon>Spermatophyta</taxon>
        <taxon>Magnoliopsida</taxon>
        <taxon>eudicotyledons</taxon>
        <taxon>Gunneridae</taxon>
        <taxon>Pentapetalae</taxon>
        <taxon>asterids</taxon>
        <taxon>Ericales</taxon>
        <taxon>Actinidiaceae</taxon>
        <taxon>Actinidia</taxon>
    </lineage>
</organism>
<sequence>MGNGKSRNHMAFQTATIIDADGRISPINVPSTAAEIMFKKPGLVVSPASQIRRTRRIPPMGTSEELSKGKVYLLLPASRAHREALESEMASIESASEKRRKRPKRRSSKILPMVTEWSGYKVERPVAAVVVAGYGTRFPDHRLGSYTRLTPTLDPISEGI</sequence>
<proteinExistence type="predicted"/>
<accession>A0A7J0DG89</accession>
<evidence type="ECO:0000313" key="3">
    <source>
        <dbReference type="Proteomes" id="UP000585474"/>
    </source>
</evidence>
<dbReference type="Proteomes" id="UP000585474">
    <property type="component" value="Unassembled WGS sequence"/>
</dbReference>
<comment type="caution">
    <text evidence="2">The sequence shown here is derived from an EMBL/GenBank/DDBJ whole genome shotgun (WGS) entry which is preliminary data.</text>
</comment>
<dbReference type="PANTHER" id="PTHR33052">
    <property type="entry name" value="DUF4228 DOMAIN PROTEIN-RELATED"/>
    <property type="match status" value="1"/>
</dbReference>
<feature type="compositionally biased region" description="Basic residues" evidence="1">
    <location>
        <begin position="98"/>
        <end position="107"/>
    </location>
</feature>
<protein>
    <submittedName>
        <fullName evidence="2">Uncharacterized protein</fullName>
    </submittedName>
</protein>
<feature type="region of interest" description="Disordered" evidence="1">
    <location>
        <begin position="85"/>
        <end position="107"/>
    </location>
</feature>
<evidence type="ECO:0000313" key="2">
    <source>
        <dbReference type="EMBL" id="GFS33486.1"/>
    </source>
</evidence>
<dbReference type="OrthoDB" id="777898at2759"/>
<evidence type="ECO:0000256" key="1">
    <source>
        <dbReference type="SAM" id="MobiDB-lite"/>
    </source>
</evidence>
<keyword evidence="3" id="KW-1185">Reference proteome</keyword>
<reference evidence="3" key="1">
    <citation type="submission" date="2019-07" db="EMBL/GenBank/DDBJ databases">
        <title>De Novo Assembly of kiwifruit Actinidia rufa.</title>
        <authorList>
            <person name="Sugita-Konishi S."/>
            <person name="Sato K."/>
            <person name="Mori E."/>
            <person name="Abe Y."/>
            <person name="Kisaki G."/>
            <person name="Hamano K."/>
            <person name="Suezawa K."/>
            <person name="Otani M."/>
            <person name="Fukuda T."/>
            <person name="Manabe T."/>
            <person name="Gomi K."/>
            <person name="Tabuchi M."/>
            <person name="Akimitsu K."/>
            <person name="Kataoka I."/>
        </authorList>
    </citation>
    <scope>NUCLEOTIDE SEQUENCE [LARGE SCALE GENOMIC DNA]</scope>
    <source>
        <strain evidence="3">cv. Fuchu</strain>
    </source>
</reference>
<dbReference type="AlphaFoldDB" id="A0A7J0DG89"/>
<gene>
    <name evidence="2" type="ORF">Acr_00g0028750</name>
</gene>